<dbReference type="EC" id="1.1.1.14" evidence="2"/>
<dbReference type="PRINTS" id="PR00080">
    <property type="entry name" value="SDRFAMILY"/>
</dbReference>
<comment type="caution">
    <text evidence="2">The sequence shown here is derived from an EMBL/GenBank/DDBJ whole genome shotgun (WGS) entry which is preliminary data.</text>
</comment>
<dbReference type="InterPro" id="IPR020904">
    <property type="entry name" value="Sc_DH/Rdtase_CS"/>
</dbReference>
<keyword evidence="2" id="KW-0560">Oxidoreductase</keyword>
<gene>
    <name evidence="2" type="primary">polS_2</name>
    <name evidence="2" type="ORF">SDC9_63874</name>
</gene>
<dbReference type="PROSITE" id="PS00061">
    <property type="entry name" value="ADH_SHORT"/>
    <property type="match status" value="1"/>
</dbReference>
<protein>
    <submittedName>
        <fullName evidence="2">Sorbitol dehydrogenase</fullName>
        <ecNumber evidence="2">1.1.1.14</ecNumber>
    </submittedName>
</protein>
<dbReference type="PANTHER" id="PTHR42760">
    <property type="entry name" value="SHORT-CHAIN DEHYDROGENASES/REDUCTASES FAMILY MEMBER"/>
    <property type="match status" value="1"/>
</dbReference>
<reference evidence="2" key="1">
    <citation type="submission" date="2019-08" db="EMBL/GenBank/DDBJ databases">
        <authorList>
            <person name="Kucharzyk K."/>
            <person name="Murdoch R.W."/>
            <person name="Higgins S."/>
            <person name="Loffler F."/>
        </authorList>
    </citation>
    <scope>NUCLEOTIDE SEQUENCE</scope>
</reference>
<dbReference type="InterPro" id="IPR002347">
    <property type="entry name" value="SDR_fam"/>
</dbReference>
<dbReference type="InterPro" id="IPR036291">
    <property type="entry name" value="NAD(P)-bd_dom_sf"/>
</dbReference>
<organism evidence="2">
    <name type="scientific">bioreactor metagenome</name>
    <dbReference type="NCBI Taxonomy" id="1076179"/>
    <lineage>
        <taxon>unclassified sequences</taxon>
        <taxon>metagenomes</taxon>
        <taxon>ecological metagenomes</taxon>
    </lineage>
</organism>
<dbReference type="Pfam" id="PF00106">
    <property type="entry name" value="adh_short"/>
    <property type="match status" value="1"/>
</dbReference>
<accession>A0A644XMW6</accession>
<dbReference type="CDD" id="cd05233">
    <property type="entry name" value="SDR_c"/>
    <property type="match status" value="1"/>
</dbReference>
<proteinExistence type="inferred from homology"/>
<dbReference type="EMBL" id="VSSQ01002804">
    <property type="protein sequence ID" value="MPM17479.1"/>
    <property type="molecule type" value="Genomic_DNA"/>
</dbReference>
<dbReference type="GO" id="GO:0003939">
    <property type="term" value="F:L-iditol 2-dehydrogenase (NAD+) activity"/>
    <property type="evidence" value="ECO:0007669"/>
    <property type="project" value="UniProtKB-EC"/>
</dbReference>
<sequence length="263" mass="28425">MSLSSDRLKEKVCVVTGAAKSIGFGIAKKFAEQGAKTVLLDIDPAVRESAKALADAGYPVWGHMIDITKRDEVLRLFEQIATDCGNIYCLCNVAGIVDQRPFLEYTEEGFDRVFRVNVNGTAWCCQGALPSMIAGKQGGRIINFSSKSGKTGSALMAPYSSAKGAVIALTQALAFEYAKEKINVNCICPGITDATGVWANVSDGYIHNLNLPREEVVKKFTAKIPLGRLTTIEDVVEYVFYLVAEGDYITGQAINITGGREVH</sequence>
<dbReference type="PRINTS" id="PR00081">
    <property type="entry name" value="GDHRDH"/>
</dbReference>
<name>A0A644XMW6_9ZZZZ</name>
<dbReference type="SUPFAM" id="SSF51735">
    <property type="entry name" value="NAD(P)-binding Rossmann-fold domains"/>
    <property type="match status" value="1"/>
</dbReference>
<evidence type="ECO:0000313" key="2">
    <source>
        <dbReference type="EMBL" id="MPM17479.1"/>
    </source>
</evidence>
<dbReference type="FunFam" id="3.40.50.720:FF:000084">
    <property type="entry name" value="Short-chain dehydrogenase reductase"/>
    <property type="match status" value="1"/>
</dbReference>
<dbReference type="PANTHER" id="PTHR42760:SF105">
    <property type="entry name" value="SORBITOL-6-PHOSPHATE 2-DEHYDROGENASE"/>
    <property type="match status" value="1"/>
</dbReference>
<dbReference type="Gene3D" id="3.40.50.720">
    <property type="entry name" value="NAD(P)-binding Rossmann-like Domain"/>
    <property type="match status" value="1"/>
</dbReference>
<comment type="similarity">
    <text evidence="1">Belongs to the short-chain dehydrogenases/reductases (SDR) family.</text>
</comment>
<evidence type="ECO:0000256" key="1">
    <source>
        <dbReference type="ARBA" id="ARBA00006484"/>
    </source>
</evidence>
<dbReference type="AlphaFoldDB" id="A0A644XMW6"/>